<dbReference type="Gene3D" id="3.10.310.10">
    <property type="entry name" value="Diaminopimelate Epimerase, Chain A, domain 1"/>
    <property type="match status" value="1"/>
</dbReference>
<dbReference type="RefSeq" id="WP_281240991.1">
    <property type="nucleotide sequence ID" value="NZ_FNEN01000003.1"/>
</dbReference>
<dbReference type="GO" id="GO:0016853">
    <property type="term" value="F:isomerase activity"/>
    <property type="evidence" value="ECO:0007669"/>
    <property type="project" value="UniProtKB-KW"/>
</dbReference>
<keyword evidence="2" id="KW-0413">Isomerase</keyword>
<dbReference type="Proteomes" id="UP000198853">
    <property type="component" value="Unassembled WGS sequence"/>
</dbReference>
<evidence type="ECO:0000256" key="1">
    <source>
        <dbReference type="ARBA" id="ARBA00007673"/>
    </source>
</evidence>
<dbReference type="EMBL" id="FNEN01000003">
    <property type="protein sequence ID" value="SDI55146.1"/>
    <property type="molecule type" value="Genomic_DNA"/>
</dbReference>
<protein>
    <submittedName>
        <fullName evidence="3">PrpF protein</fullName>
    </submittedName>
</protein>
<sequence length="142" mass="15307">MAQYAISCSVYRGGTSRGLFFHEKDLPTKEWEKQQVFLEAVDAYNPSQIDGLGSGTSHTSKVVVISPSEREDADVNYTFYQIGIGQEIVDDKGTCGNLMAAVGAFAVNEQLVNPSNGIGVTVRASNTNIGKIISIHVPIAKR</sequence>
<evidence type="ECO:0000313" key="4">
    <source>
        <dbReference type="Proteomes" id="UP000198853"/>
    </source>
</evidence>
<dbReference type="PANTHER" id="PTHR43709">
    <property type="entry name" value="ACONITATE ISOMERASE-RELATED"/>
    <property type="match status" value="1"/>
</dbReference>
<evidence type="ECO:0000313" key="3">
    <source>
        <dbReference type="EMBL" id="SDI55146.1"/>
    </source>
</evidence>
<keyword evidence="4" id="KW-1185">Reference proteome</keyword>
<evidence type="ECO:0000256" key="2">
    <source>
        <dbReference type="ARBA" id="ARBA00023235"/>
    </source>
</evidence>
<name>A0A1G8LHL6_9BACI</name>
<dbReference type="AlphaFoldDB" id="A0A1G8LHL6"/>
<dbReference type="PANTHER" id="PTHR43709:SF2">
    <property type="entry name" value="DUF453 DOMAIN PROTEIN (AFU_ORTHOLOGUE AFUA_6G00360)"/>
    <property type="match status" value="1"/>
</dbReference>
<accession>A0A1G8LHL6</accession>
<gene>
    <name evidence="3" type="ORF">SAMN04488123_10395</name>
</gene>
<comment type="similarity">
    <text evidence="1">Belongs to the PrpF family.</text>
</comment>
<dbReference type="InterPro" id="IPR007400">
    <property type="entry name" value="PrpF-like"/>
</dbReference>
<reference evidence="3 4" key="1">
    <citation type="submission" date="2016-10" db="EMBL/GenBank/DDBJ databases">
        <authorList>
            <person name="de Groot N.N."/>
        </authorList>
    </citation>
    <scope>NUCLEOTIDE SEQUENCE [LARGE SCALE GENOMIC DNA]</scope>
    <source>
        <strain evidence="3 4">DSM 21771</strain>
    </source>
</reference>
<dbReference type="Pfam" id="PF04303">
    <property type="entry name" value="PrpF"/>
    <property type="match status" value="1"/>
</dbReference>
<dbReference type="SUPFAM" id="SSF54506">
    <property type="entry name" value="Diaminopimelate epimerase-like"/>
    <property type="match status" value="1"/>
</dbReference>
<proteinExistence type="inferred from homology"/>
<organism evidence="3 4">
    <name type="scientific">Natribacillus halophilus</name>
    <dbReference type="NCBI Taxonomy" id="549003"/>
    <lineage>
        <taxon>Bacteria</taxon>
        <taxon>Bacillati</taxon>
        <taxon>Bacillota</taxon>
        <taxon>Bacilli</taxon>
        <taxon>Bacillales</taxon>
        <taxon>Bacillaceae</taxon>
        <taxon>Natribacillus</taxon>
    </lineage>
</organism>